<dbReference type="FunFam" id="3.60.40.10:FF:000058">
    <property type="entry name" value="Stage II sporulation protein E"/>
    <property type="match status" value="1"/>
</dbReference>
<name>A0A917ZIC7_9ACTN</name>
<evidence type="ECO:0000313" key="5">
    <source>
        <dbReference type="EMBL" id="GGO82699.1"/>
    </source>
</evidence>
<proteinExistence type="predicted"/>
<gene>
    <name evidence="5" type="ORF">GCM10012280_09920</name>
</gene>
<dbReference type="SUPFAM" id="SSF81606">
    <property type="entry name" value="PP2C-like"/>
    <property type="match status" value="1"/>
</dbReference>
<dbReference type="Pfam" id="PF07228">
    <property type="entry name" value="SpoIIE"/>
    <property type="match status" value="1"/>
</dbReference>
<feature type="domain" description="PPM-type phosphatase" evidence="4">
    <location>
        <begin position="117"/>
        <end position="351"/>
    </location>
</feature>
<organism evidence="5 6">
    <name type="scientific">Wenjunlia tyrosinilytica</name>
    <dbReference type="NCBI Taxonomy" id="1544741"/>
    <lineage>
        <taxon>Bacteria</taxon>
        <taxon>Bacillati</taxon>
        <taxon>Actinomycetota</taxon>
        <taxon>Actinomycetes</taxon>
        <taxon>Kitasatosporales</taxon>
        <taxon>Streptomycetaceae</taxon>
        <taxon>Wenjunlia</taxon>
    </lineage>
</organism>
<dbReference type="PANTHER" id="PTHR43156">
    <property type="entry name" value="STAGE II SPORULATION PROTEIN E-RELATED"/>
    <property type="match status" value="1"/>
</dbReference>
<dbReference type="EMBL" id="BMMS01000003">
    <property type="protein sequence ID" value="GGO82699.1"/>
    <property type="molecule type" value="Genomic_DNA"/>
</dbReference>
<evidence type="ECO:0000259" key="4">
    <source>
        <dbReference type="SMART" id="SM00331"/>
    </source>
</evidence>
<evidence type="ECO:0000256" key="1">
    <source>
        <dbReference type="ARBA" id="ARBA00022801"/>
    </source>
</evidence>
<comment type="caution">
    <text evidence="5">The sequence shown here is derived from an EMBL/GenBank/DDBJ whole genome shotgun (WGS) entry which is preliminary data.</text>
</comment>
<accession>A0A917ZIC7</accession>
<dbReference type="InterPro" id="IPR036457">
    <property type="entry name" value="PPM-type-like_dom_sf"/>
</dbReference>
<evidence type="ECO:0000313" key="6">
    <source>
        <dbReference type="Proteomes" id="UP000641932"/>
    </source>
</evidence>
<keyword evidence="1" id="KW-0378">Hydrolase</keyword>
<reference evidence="5" key="2">
    <citation type="submission" date="2020-09" db="EMBL/GenBank/DDBJ databases">
        <authorList>
            <person name="Sun Q."/>
            <person name="Zhou Y."/>
        </authorList>
    </citation>
    <scope>NUCLEOTIDE SEQUENCE</scope>
    <source>
        <strain evidence="5">CGMCC 4.7201</strain>
    </source>
</reference>
<dbReference type="InterPro" id="IPR052016">
    <property type="entry name" value="Bact_Sigma-Reg"/>
</dbReference>
<reference evidence="5" key="1">
    <citation type="journal article" date="2014" name="Int. J. Syst. Evol. Microbiol.">
        <title>Complete genome sequence of Corynebacterium casei LMG S-19264T (=DSM 44701T), isolated from a smear-ripened cheese.</title>
        <authorList>
            <consortium name="US DOE Joint Genome Institute (JGI-PGF)"/>
            <person name="Walter F."/>
            <person name="Albersmeier A."/>
            <person name="Kalinowski J."/>
            <person name="Ruckert C."/>
        </authorList>
    </citation>
    <scope>NUCLEOTIDE SEQUENCE</scope>
    <source>
        <strain evidence="5">CGMCC 4.7201</strain>
    </source>
</reference>
<feature type="transmembrane region" description="Helical" evidence="3">
    <location>
        <begin position="38"/>
        <end position="54"/>
    </location>
</feature>
<sequence length="376" mass="38580">MAGVLSLALVVPGEIHLTQLLAAAPAIACAGTGRRMCVVLGGICALVALVPLGVDGRLGGATSRAVTVVAILAVISTSYLVTGRRTRLIRELDALRKVAMAAQQVLLRPLPNSLGPFGIVGTYLSASEGAQIGGDLYEVLATPYGVRAILGDVRGHGLAAIGTVAAVLGSFREAAHDEPTLDGLLRRLDRSLHRHLLQRADPGDGSGAPPAEEFVTLVLVELHDGGEAVVVNCGHPPPLRLAPGQRAHTVEAPHAAPPLGLLDLDAEPVTTARAALRPGEALLLHTDGAGDARDADGAFFPLAENVASAVHGATHDGVLDPAAVVATLRDALHRHAGCGLSDDVALLALQRTPAVRADEAAEGKDTKTWRDPAYGG</sequence>
<dbReference type="InterPro" id="IPR001932">
    <property type="entry name" value="PPM-type_phosphatase-like_dom"/>
</dbReference>
<dbReference type="SMART" id="SM00331">
    <property type="entry name" value="PP2C_SIG"/>
    <property type="match status" value="1"/>
</dbReference>
<feature type="transmembrane region" description="Helical" evidence="3">
    <location>
        <begin position="61"/>
        <end position="81"/>
    </location>
</feature>
<feature type="compositionally biased region" description="Basic and acidic residues" evidence="2">
    <location>
        <begin position="357"/>
        <end position="370"/>
    </location>
</feature>
<feature type="region of interest" description="Disordered" evidence="2">
    <location>
        <begin position="357"/>
        <end position="376"/>
    </location>
</feature>
<dbReference type="Gene3D" id="3.60.40.10">
    <property type="entry name" value="PPM-type phosphatase domain"/>
    <property type="match status" value="1"/>
</dbReference>
<evidence type="ECO:0000256" key="3">
    <source>
        <dbReference type="SAM" id="Phobius"/>
    </source>
</evidence>
<protein>
    <submittedName>
        <fullName evidence="5">Membrane protein</fullName>
    </submittedName>
</protein>
<dbReference type="PANTHER" id="PTHR43156:SF2">
    <property type="entry name" value="STAGE II SPORULATION PROTEIN E"/>
    <property type="match status" value="1"/>
</dbReference>
<dbReference type="AlphaFoldDB" id="A0A917ZIC7"/>
<evidence type="ECO:0000256" key="2">
    <source>
        <dbReference type="SAM" id="MobiDB-lite"/>
    </source>
</evidence>
<keyword evidence="3" id="KW-0472">Membrane</keyword>
<dbReference type="Proteomes" id="UP000641932">
    <property type="component" value="Unassembled WGS sequence"/>
</dbReference>
<dbReference type="GO" id="GO:0016791">
    <property type="term" value="F:phosphatase activity"/>
    <property type="evidence" value="ECO:0007669"/>
    <property type="project" value="TreeGrafter"/>
</dbReference>
<keyword evidence="6" id="KW-1185">Reference proteome</keyword>
<keyword evidence="3" id="KW-0812">Transmembrane</keyword>
<keyword evidence="3" id="KW-1133">Transmembrane helix</keyword>